<gene>
    <name evidence="18" type="ORF">PCOR1329_LOCUS26877</name>
</gene>
<dbReference type="InterPro" id="IPR007865">
    <property type="entry name" value="Aminopep_P_N"/>
</dbReference>
<evidence type="ECO:0000259" key="17">
    <source>
        <dbReference type="SMART" id="SM01011"/>
    </source>
</evidence>
<keyword evidence="5" id="KW-0378">Hydrolase</keyword>
<comment type="subunit">
    <text evidence="2">Homodimer.</text>
</comment>
<dbReference type="Gene3D" id="3.40.350.10">
    <property type="entry name" value="Creatinase/prolidase N-terminal domain"/>
    <property type="match status" value="1"/>
</dbReference>
<evidence type="ECO:0000256" key="4">
    <source>
        <dbReference type="ARBA" id="ARBA00022723"/>
    </source>
</evidence>
<dbReference type="InterPro" id="IPR036005">
    <property type="entry name" value="Creatinase/aminopeptidase-like"/>
</dbReference>
<dbReference type="EMBL" id="CAUYUJ010009633">
    <property type="protein sequence ID" value="CAK0827301.1"/>
    <property type="molecule type" value="Genomic_DNA"/>
</dbReference>
<evidence type="ECO:0000256" key="14">
    <source>
        <dbReference type="ARBA" id="ARBA00044351"/>
    </source>
</evidence>
<dbReference type="PANTHER" id="PTHR48480">
    <property type="match status" value="1"/>
</dbReference>
<evidence type="ECO:0000256" key="7">
    <source>
        <dbReference type="ARBA" id="ARBA00023049"/>
    </source>
</evidence>
<dbReference type="Pfam" id="PF00557">
    <property type="entry name" value="Peptidase_M24"/>
    <property type="match status" value="1"/>
</dbReference>
<evidence type="ECO:0000256" key="12">
    <source>
        <dbReference type="ARBA" id="ARBA00044252"/>
    </source>
</evidence>
<evidence type="ECO:0000256" key="13">
    <source>
        <dbReference type="ARBA" id="ARBA00044284"/>
    </source>
</evidence>
<protein>
    <recommendedName>
        <fullName evidence="11">Xaa-Pro dipeptidase</fullName>
        <ecNumber evidence="10">3.4.13.9</ecNumber>
    </recommendedName>
    <alternativeName>
        <fullName evidence="14">Imidodipeptidase</fullName>
    </alternativeName>
    <alternativeName>
        <fullName evidence="12">Peptidase D</fullName>
    </alternativeName>
    <alternativeName>
        <fullName evidence="13">Proline dipeptidase</fullName>
    </alternativeName>
</protein>
<accession>A0ABN9S6B7</accession>
<reference evidence="18" key="1">
    <citation type="submission" date="2023-10" db="EMBL/GenBank/DDBJ databases">
        <authorList>
            <person name="Chen Y."/>
            <person name="Shah S."/>
            <person name="Dougan E. K."/>
            <person name="Thang M."/>
            <person name="Chan C."/>
        </authorList>
    </citation>
    <scope>NUCLEOTIDE SEQUENCE [LARGE SCALE GENOMIC DNA]</scope>
</reference>
<dbReference type="InterPro" id="IPR029149">
    <property type="entry name" value="Creatin/AminoP/Spt16_N"/>
</dbReference>
<evidence type="ECO:0000256" key="16">
    <source>
        <dbReference type="SAM" id="MobiDB-lite"/>
    </source>
</evidence>
<feature type="region of interest" description="Disordered" evidence="16">
    <location>
        <begin position="165"/>
        <end position="184"/>
    </location>
</feature>
<evidence type="ECO:0000256" key="3">
    <source>
        <dbReference type="ARBA" id="ARBA00022670"/>
    </source>
</evidence>
<dbReference type="InterPro" id="IPR052433">
    <property type="entry name" value="X-Pro_dipept-like"/>
</dbReference>
<evidence type="ECO:0000256" key="2">
    <source>
        <dbReference type="ARBA" id="ARBA00011738"/>
    </source>
</evidence>
<sequence>MKLFRSMRIDGKDLNPEDIDTLNPNTKKAAAAKIADEVEKLAKPVETKDLLDIATVSVGGNVEMGKNIAEVGPPPRAADLPRAERARCRAPARGGTPRPAAAGAAAAGAARGRAGRGGAAVLVRAPAVGVRAPPAGLHGRGGAAGREAFFGANYAAPRAGPGRWAGGGGEEAAGAGRAGGTPRVPFEMHRRHRERLLERLRPGLAPEERGACLALFQGGQESPVYDTDTVWDFRQESNFQWLFGVREPGCSGALDPESGEALLFVPRLPEDYEAWVGPRRGLQWFRDTYEVDGVFFVDEMASVMKARGAESLLAYHGLNRDSGLRLPSPRFEGCGDFRILSDGRLWDALAECRVVKDEDELAILHFVNDVSSDAHVAVMRGVRPGDPEYVSEASFRHFAFLRGCARVGYHCICPSGARCGILHYGHAAFPNAEEVRPGELKLHDMGAEYHCYTADITCTFPVDGRFTAAQRTVYEAVWAATLAVERTMRPGVSYCDMHLL</sequence>
<dbReference type="SMART" id="SM01011">
    <property type="entry name" value="AMP_N"/>
    <property type="match status" value="1"/>
</dbReference>
<keyword evidence="19" id="KW-1185">Reference proteome</keyword>
<evidence type="ECO:0000256" key="9">
    <source>
        <dbReference type="ARBA" id="ARBA00043990"/>
    </source>
</evidence>
<name>A0ABN9S6B7_9DINO</name>
<evidence type="ECO:0000256" key="11">
    <source>
        <dbReference type="ARBA" id="ARBA00044141"/>
    </source>
</evidence>
<dbReference type="EC" id="3.4.13.9" evidence="10"/>
<evidence type="ECO:0000256" key="10">
    <source>
        <dbReference type="ARBA" id="ARBA00044051"/>
    </source>
</evidence>
<feature type="domain" description="Aminopeptidase P N-terminal" evidence="17">
    <location>
        <begin position="184"/>
        <end position="323"/>
    </location>
</feature>
<evidence type="ECO:0000256" key="15">
    <source>
        <dbReference type="ARBA" id="ARBA00048994"/>
    </source>
</evidence>
<comment type="catalytic activity">
    <reaction evidence="15">
        <text>Xaa-L-Pro dipeptide + H2O = an L-alpha-amino acid + L-proline</text>
        <dbReference type="Rhea" id="RHEA:76407"/>
        <dbReference type="ChEBI" id="CHEBI:15377"/>
        <dbReference type="ChEBI" id="CHEBI:59869"/>
        <dbReference type="ChEBI" id="CHEBI:60039"/>
        <dbReference type="ChEBI" id="CHEBI:195196"/>
        <dbReference type="EC" id="3.4.13.9"/>
    </reaction>
</comment>
<dbReference type="Gene3D" id="3.90.230.10">
    <property type="entry name" value="Creatinase/methionine aminopeptidase superfamily"/>
    <property type="match status" value="1"/>
</dbReference>
<dbReference type="InterPro" id="IPR000994">
    <property type="entry name" value="Pept_M24"/>
</dbReference>
<dbReference type="Proteomes" id="UP001189429">
    <property type="component" value="Unassembled WGS sequence"/>
</dbReference>
<keyword evidence="8" id="KW-0464">Manganese</keyword>
<proteinExistence type="inferred from homology"/>
<evidence type="ECO:0000256" key="1">
    <source>
        <dbReference type="ARBA" id="ARBA00001936"/>
    </source>
</evidence>
<keyword evidence="4" id="KW-0479">Metal-binding</keyword>
<dbReference type="Pfam" id="PF05195">
    <property type="entry name" value="AMP_N"/>
    <property type="match status" value="1"/>
</dbReference>
<feature type="non-terminal residue" evidence="18">
    <location>
        <position position="500"/>
    </location>
</feature>
<keyword evidence="6" id="KW-0224">Dipeptidase</keyword>
<keyword evidence="3" id="KW-0645">Protease</keyword>
<comment type="similarity">
    <text evidence="9">Belongs to the peptidase M24B family. Eukaryotic-type prolidase subfamily.</text>
</comment>
<evidence type="ECO:0000313" key="18">
    <source>
        <dbReference type="EMBL" id="CAK0827301.1"/>
    </source>
</evidence>
<comment type="caution">
    <text evidence="18">The sequence shown here is derived from an EMBL/GenBank/DDBJ whole genome shotgun (WGS) entry which is preliminary data.</text>
</comment>
<evidence type="ECO:0000256" key="6">
    <source>
        <dbReference type="ARBA" id="ARBA00022997"/>
    </source>
</evidence>
<dbReference type="SUPFAM" id="SSF55920">
    <property type="entry name" value="Creatinase/aminopeptidase"/>
    <property type="match status" value="1"/>
</dbReference>
<evidence type="ECO:0000256" key="8">
    <source>
        <dbReference type="ARBA" id="ARBA00023211"/>
    </source>
</evidence>
<dbReference type="PANTHER" id="PTHR48480:SF2">
    <property type="entry name" value="PEPTIDASE D"/>
    <property type="match status" value="1"/>
</dbReference>
<evidence type="ECO:0000313" key="19">
    <source>
        <dbReference type="Proteomes" id="UP001189429"/>
    </source>
</evidence>
<organism evidence="18 19">
    <name type="scientific">Prorocentrum cordatum</name>
    <dbReference type="NCBI Taxonomy" id="2364126"/>
    <lineage>
        <taxon>Eukaryota</taxon>
        <taxon>Sar</taxon>
        <taxon>Alveolata</taxon>
        <taxon>Dinophyceae</taxon>
        <taxon>Prorocentrales</taxon>
        <taxon>Prorocentraceae</taxon>
        <taxon>Prorocentrum</taxon>
    </lineage>
</organism>
<feature type="compositionally biased region" description="Gly residues" evidence="16">
    <location>
        <begin position="165"/>
        <end position="179"/>
    </location>
</feature>
<comment type="cofactor">
    <cofactor evidence="1">
        <name>Mn(2+)</name>
        <dbReference type="ChEBI" id="CHEBI:29035"/>
    </cofactor>
</comment>
<evidence type="ECO:0000256" key="5">
    <source>
        <dbReference type="ARBA" id="ARBA00022801"/>
    </source>
</evidence>
<keyword evidence="7" id="KW-0482">Metalloprotease</keyword>
<dbReference type="SUPFAM" id="SSF53092">
    <property type="entry name" value="Creatinase/prolidase N-terminal domain"/>
    <property type="match status" value="1"/>
</dbReference>